<dbReference type="SMART" id="SM01332">
    <property type="entry name" value="Cyclin_C"/>
    <property type="match status" value="1"/>
</dbReference>
<dbReference type="Gene3D" id="1.10.472.10">
    <property type="entry name" value="Cyclin-like"/>
    <property type="match status" value="2"/>
</dbReference>
<dbReference type="PANTHER" id="PTHR10177">
    <property type="entry name" value="CYCLINS"/>
    <property type="match status" value="1"/>
</dbReference>
<evidence type="ECO:0000313" key="8">
    <source>
        <dbReference type="EMBL" id="JAB58075.1"/>
    </source>
</evidence>
<sequence>MATERIRIQKIDENETIATGKLQLTKNQIKKDAIVGKRMALGDVGNRVLKNDNDAATKNKENSGKTTLGTFKHIKPRVDTHWRKDQPQQQPQQNLLTKPVTRSDSLKSTTNSFAAAKRASVAVKQTTLPVQTKLKEKTAVTKPVGKPIVKREESQLSRRSLSKIRAAKSKGSTSSLSSNASSTSSKNGSQENIVKLVAAAANAITAKVQKISSSTIESHSSKMIENIDQNDYENPLLVSEYVNDIYAYLNQMESIYGIRENYLYKQKEITSKMRAILIDWINEVHLQFKLEIETYYMAVSLIDRYLQVVDDTAKKQLQLVGVTALFIASKYEELYPPEIQDFVFITDDTYNKKQILKMEMNLVRALDFQIAKPLPIHFLRRFSKASKAEDINHTLAKYLIELASVDYGMVHYKPSEIAAAALFISLTLFPLPNSTTLTKSANNVWTSTIEFYTTYKFEHIKPIVNKLATICRNAPQQKLQAIYAKYSSSKFESIAKCEELYGFKMEQLLLKTTTL</sequence>
<keyword evidence="3" id="KW-0131">Cell cycle</keyword>
<feature type="domain" description="Cyclin-like" evidence="6">
    <location>
        <begin position="279"/>
        <end position="364"/>
    </location>
</feature>
<dbReference type="CDD" id="cd20507">
    <property type="entry name" value="CYCLIN_CCNB1-like_rpt1"/>
    <property type="match status" value="1"/>
</dbReference>
<reference evidence="8" key="1">
    <citation type="journal article" date="2014" name="Insect Biochem. Mol. Biol.">
        <title>An insight into the sialome of the frog biting fly, Corethrella appendiculata.</title>
        <authorList>
            <person name="Ribeiro J.M.C."/>
            <person name="Chagas A.C."/>
            <person name="Pham V.M."/>
            <person name="Lounibos L.P."/>
            <person name="Calvo E."/>
        </authorList>
    </citation>
    <scope>NUCLEOTIDE SEQUENCE</scope>
    <source>
        <tissue evidence="8">Salivary glands</tissue>
    </source>
</reference>
<dbReference type="SMART" id="SM00385">
    <property type="entry name" value="CYCLIN"/>
    <property type="match status" value="2"/>
</dbReference>
<feature type="compositionally biased region" description="Polar residues" evidence="5">
    <location>
        <begin position="94"/>
        <end position="107"/>
    </location>
</feature>
<dbReference type="PROSITE" id="PS00292">
    <property type="entry name" value="CYCLINS"/>
    <property type="match status" value="1"/>
</dbReference>
<dbReference type="GO" id="GO:0005634">
    <property type="term" value="C:nucleus"/>
    <property type="evidence" value="ECO:0007669"/>
    <property type="project" value="UniProtKB-ARBA"/>
</dbReference>
<dbReference type="AlphaFoldDB" id="U5EVM6"/>
<dbReference type="InterPro" id="IPR004367">
    <property type="entry name" value="Cyclin_C-dom"/>
</dbReference>
<evidence type="ECO:0000259" key="6">
    <source>
        <dbReference type="SMART" id="SM00385"/>
    </source>
</evidence>
<protein>
    <submittedName>
        <fullName evidence="8">Putative cyclin b</fullName>
    </submittedName>
</protein>
<comment type="similarity">
    <text evidence="4">Belongs to the cyclin family.</text>
</comment>
<feature type="region of interest" description="Disordered" evidence="5">
    <location>
        <begin position="82"/>
        <end position="107"/>
    </location>
</feature>
<dbReference type="Pfam" id="PF02984">
    <property type="entry name" value="Cyclin_C"/>
    <property type="match status" value="1"/>
</dbReference>
<dbReference type="FunFam" id="1.10.472.10:FF:000001">
    <property type="entry name" value="G2/mitotic-specific cyclin"/>
    <property type="match status" value="1"/>
</dbReference>
<keyword evidence="2 4" id="KW-0195">Cyclin</keyword>
<evidence type="ECO:0000259" key="7">
    <source>
        <dbReference type="SMART" id="SM01332"/>
    </source>
</evidence>
<evidence type="ECO:0000256" key="3">
    <source>
        <dbReference type="ARBA" id="ARBA00023306"/>
    </source>
</evidence>
<feature type="region of interest" description="Disordered" evidence="5">
    <location>
        <begin position="138"/>
        <end position="187"/>
    </location>
</feature>
<dbReference type="Pfam" id="PF00134">
    <property type="entry name" value="Cyclin_N"/>
    <property type="match status" value="1"/>
</dbReference>
<organism evidence="8">
    <name type="scientific">Corethrella appendiculata</name>
    <dbReference type="NCBI Taxonomy" id="1370023"/>
    <lineage>
        <taxon>Eukaryota</taxon>
        <taxon>Metazoa</taxon>
        <taxon>Ecdysozoa</taxon>
        <taxon>Arthropoda</taxon>
        <taxon>Hexapoda</taxon>
        <taxon>Insecta</taxon>
        <taxon>Pterygota</taxon>
        <taxon>Neoptera</taxon>
        <taxon>Endopterygota</taxon>
        <taxon>Diptera</taxon>
        <taxon>Nematocera</taxon>
        <taxon>Culicoidea</taxon>
        <taxon>Chaoboridae</taxon>
        <taxon>Corethrella</taxon>
    </lineage>
</organism>
<dbReference type="InterPro" id="IPR046965">
    <property type="entry name" value="Cyclin_A/B-like"/>
</dbReference>
<name>U5EVM6_9DIPT</name>
<feature type="domain" description="Cyclin-like" evidence="6">
    <location>
        <begin position="377"/>
        <end position="469"/>
    </location>
</feature>
<dbReference type="InterPro" id="IPR013763">
    <property type="entry name" value="Cyclin-like_dom"/>
</dbReference>
<dbReference type="GO" id="GO:0044772">
    <property type="term" value="P:mitotic cell cycle phase transition"/>
    <property type="evidence" value="ECO:0007669"/>
    <property type="project" value="InterPro"/>
</dbReference>
<accession>U5EVM6</accession>
<dbReference type="GO" id="GO:0051301">
    <property type="term" value="P:cell division"/>
    <property type="evidence" value="ECO:0007669"/>
    <property type="project" value="UniProtKB-KW"/>
</dbReference>
<dbReference type="PIRSF" id="PIRSF001771">
    <property type="entry name" value="Cyclin_A_B_D_E"/>
    <property type="match status" value="1"/>
</dbReference>
<dbReference type="InterPro" id="IPR036915">
    <property type="entry name" value="Cyclin-like_sf"/>
</dbReference>
<dbReference type="SUPFAM" id="SSF47954">
    <property type="entry name" value="Cyclin-like"/>
    <property type="match status" value="2"/>
</dbReference>
<feature type="compositionally biased region" description="Low complexity" evidence="5">
    <location>
        <begin position="169"/>
        <end position="187"/>
    </location>
</feature>
<dbReference type="CDD" id="cd20509">
    <property type="entry name" value="CYCLIN_CCNB1-like_rpt2"/>
    <property type="match status" value="1"/>
</dbReference>
<dbReference type="GO" id="GO:0016538">
    <property type="term" value="F:cyclin-dependent protein serine/threonine kinase regulator activity"/>
    <property type="evidence" value="ECO:0007669"/>
    <property type="project" value="InterPro"/>
</dbReference>
<dbReference type="InterPro" id="IPR039361">
    <property type="entry name" value="Cyclin"/>
</dbReference>
<dbReference type="EMBL" id="GANO01001796">
    <property type="protein sequence ID" value="JAB58075.1"/>
    <property type="molecule type" value="mRNA"/>
</dbReference>
<keyword evidence="1" id="KW-0132">Cell division</keyword>
<evidence type="ECO:0000256" key="2">
    <source>
        <dbReference type="ARBA" id="ARBA00023127"/>
    </source>
</evidence>
<evidence type="ECO:0000256" key="1">
    <source>
        <dbReference type="ARBA" id="ARBA00022618"/>
    </source>
</evidence>
<proteinExistence type="evidence at transcript level"/>
<dbReference type="InterPro" id="IPR006671">
    <property type="entry name" value="Cyclin_N"/>
</dbReference>
<evidence type="ECO:0000256" key="4">
    <source>
        <dbReference type="RuleBase" id="RU000383"/>
    </source>
</evidence>
<dbReference type="InterPro" id="IPR048258">
    <property type="entry name" value="Cyclins_cyclin-box"/>
</dbReference>
<feature type="domain" description="Cyclin C-terminal" evidence="7">
    <location>
        <begin position="373"/>
        <end position="500"/>
    </location>
</feature>
<evidence type="ECO:0000256" key="5">
    <source>
        <dbReference type="SAM" id="MobiDB-lite"/>
    </source>
</evidence>